<accession>K1Y060</accession>
<name>K1Y060_MARBU</name>
<reference evidence="1 2" key="1">
    <citation type="journal article" date="2012" name="BMC Genomics">
        <title>Sequencing the genome of Marssonina brunnea reveals fungus-poplar co-evolution.</title>
        <authorList>
            <person name="Zhu S."/>
            <person name="Cao Y.-Z."/>
            <person name="Jiang C."/>
            <person name="Tan B.-Y."/>
            <person name="Wang Z."/>
            <person name="Feng S."/>
            <person name="Zhang L."/>
            <person name="Su X.-H."/>
            <person name="Brejova B."/>
            <person name="Vinar T."/>
            <person name="Xu M."/>
            <person name="Wang M.-X."/>
            <person name="Zhang S.-G."/>
            <person name="Huang M.-R."/>
            <person name="Wu R."/>
            <person name="Zhou Y."/>
        </authorList>
    </citation>
    <scope>NUCLEOTIDE SEQUENCE [LARGE SCALE GENOMIC DNA]</scope>
    <source>
        <strain evidence="1 2">MB_m1</strain>
    </source>
</reference>
<proteinExistence type="predicted"/>
<dbReference type="KEGG" id="mbe:MBM_03492"/>
<dbReference type="AlphaFoldDB" id="K1Y060"/>
<dbReference type="HOGENOM" id="CLU_3050813_0_0_1"/>
<evidence type="ECO:0000313" key="2">
    <source>
        <dbReference type="Proteomes" id="UP000006753"/>
    </source>
</evidence>
<dbReference type="EMBL" id="JH921433">
    <property type="protein sequence ID" value="EKD18499.1"/>
    <property type="molecule type" value="Genomic_DNA"/>
</dbReference>
<dbReference type="Proteomes" id="UP000006753">
    <property type="component" value="Unassembled WGS sequence"/>
</dbReference>
<dbReference type="InParanoid" id="K1Y060"/>
<protein>
    <submittedName>
        <fullName evidence="1">Uncharacterized protein</fullName>
    </submittedName>
</protein>
<organism evidence="1 2">
    <name type="scientific">Marssonina brunnea f. sp. multigermtubi (strain MB_m1)</name>
    <name type="common">Marssonina leaf spot fungus</name>
    <dbReference type="NCBI Taxonomy" id="1072389"/>
    <lineage>
        <taxon>Eukaryota</taxon>
        <taxon>Fungi</taxon>
        <taxon>Dikarya</taxon>
        <taxon>Ascomycota</taxon>
        <taxon>Pezizomycotina</taxon>
        <taxon>Leotiomycetes</taxon>
        <taxon>Helotiales</taxon>
        <taxon>Drepanopezizaceae</taxon>
        <taxon>Drepanopeziza</taxon>
    </lineage>
</organism>
<evidence type="ECO:0000313" key="1">
    <source>
        <dbReference type="EMBL" id="EKD18499.1"/>
    </source>
</evidence>
<sequence>MSSILFPDSTPSRTFIDQFLIYNLGQYLTRVSNSKQEGLVPQMSKVPWDRMKTD</sequence>
<keyword evidence="2" id="KW-1185">Reference proteome</keyword>
<gene>
    <name evidence="1" type="ORF">MBM_03492</name>
</gene>